<feature type="transmembrane region" description="Helical" evidence="1">
    <location>
        <begin position="50"/>
        <end position="74"/>
    </location>
</feature>
<evidence type="ECO:0000256" key="1">
    <source>
        <dbReference type="SAM" id="Phobius"/>
    </source>
</evidence>
<keyword evidence="1" id="KW-0812">Transmembrane</keyword>
<dbReference type="Proteomes" id="UP000680279">
    <property type="component" value="Unassembled WGS sequence"/>
</dbReference>
<dbReference type="PROSITE" id="PS51257">
    <property type="entry name" value="PROKAR_LIPOPROTEIN"/>
    <property type="match status" value="1"/>
</dbReference>
<reference evidence="2 3" key="1">
    <citation type="submission" date="2021-03" db="EMBL/GenBank/DDBJ databases">
        <title>Antimicrobial resistance genes in bacteria isolated from Japanese honey, and their potential for conferring macrolide and lincosamide resistance in the American foulbrood pathogen Paenibacillus larvae.</title>
        <authorList>
            <person name="Okamoto M."/>
            <person name="Kumagai M."/>
            <person name="Kanamori H."/>
            <person name="Takamatsu D."/>
        </authorList>
    </citation>
    <scope>NUCLEOTIDE SEQUENCE [LARGE SCALE GENOMIC DNA]</scope>
    <source>
        <strain evidence="2 3">J1TS3</strain>
    </source>
</reference>
<protein>
    <submittedName>
        <fullName evidence="2">ABC transporter permease</fullName>
    </submittedName>
</protein>
<feature type="transmembrane region" description="Helical" evidence="1">
    <location>
        <begin position="20"/>
        <end position="38"/>
    </location>
</feature>
<keyword evidence="1" id="KW-0472">Membrane</keyword>
<sequence length="232" mass="26034">MYHLMKLELQKYRVNNFFKASIIVIFCMTVLACGIPIIESHENGLEFQTAAHFFTISSAIARGSFTVFAGVLIAKMVISEFKNRTVLVMFSYPVNRKKLIITKLLLIFLFTFVSMIVANLFVNGIFILLNSFFPLVVGLEVTMNDFFNELPRAMLFCFASAGASLVPLYFGMKKYSVPATIVASILVVCISCQSFGPDFSLASIWYIPVTLAFVAFGLVAWTIRHINQIDLE</sequence>
<evidence type="ECO:0000313" key="3">
    <source>
        <dbReference type="Proteomes" id="UP000680279"/>
    </source>
</evidence>
<keyword evidence="1" id="KW-1133">Transmembrane helix</keyword>
<keyword evidence="3" id="KW-1185">Reference proteome</keyword>
<feature type="transmembrane region" description="Helical" evidence="1">
    <location>
        <begin position="202"/>
        <end position="223"/>
    </location>
</feature>
<feature type="transmembrane region" description="Helical" evidence="1">
    <location>
        <begin position="104"/>
        <end position="133"/>
    </location>
</feature>
<evidence type="ECO:0000313" key="2">
    <source>
        <dbReference type="EMBL" id="GIN18888.1"/>
    </source>
</evidence>
<dbReference type="EMBL" id="BOQT01000001">
    <property type="protein sequence ID" value="GIN18888.1"/>
    <property type="molecule type" value="Genomic_DNA"/>
</dbReference>
<gene>
    <name evidence="2" type="ORF">J1TS3_00220</name>
</gene>
<name>A0ABQ4K1A7_9BACI</name>
<comment type="caution">
    <text evidence="2">The sequence shown here is derived from an EMBL/GenBank/DDBJ whole genome shotgun (WGS) entry which is preliminary data.</text>
</comment>
<feature type="transmembrane region" description="Helical" evidence="1">
    <location>
        <begin position="153"/>
        <end position="170"/>
    </location>
</feature>
<dbReference type="RefSeq" id="WP_212961839.1">
    <property type="nucleotide sequence ID" value="NZ_BOQT01000001.1"/>
</dbReference>
<proteinExistence type="predicted"/>
<accession>A0ABQ4K1A7</accession>
<dbReference type="Pfam" id="PF12730">
    <property type="entry name" value="ABC2_membrane_4"/>
    <property type="match status" value="1"/>
</dbReference>
<organism evidence="2 3">
    <name type="scientific">Siminovitchia fordii</name>
    <dbReference type="NCBI Taxonomy" id="254759"/>
    <lineage>
        <taxon>Bacteria</taxon>
        <taxon>Bacillati</taxon>
        <taxon>Bacillota</taxon>
        <taxon>Bacilli</taxon>
        <taxon>Bacillales</taxon>
        <taxon>Bacillaceae</taxon>
        <taxon>Siminovitchia</taxon>
    </lineage>
</organism>
<feature type="transmembrane region" description="Helical" evidence="1">
    <location>
        <begin position="177"/>
        <end position="196"/>
    </location>
</feature>